<accession>A0A2T4UP52</accession>
<gene>
    <name evidence="1" type="ORF">C1I63_19015</name>
</gene>
<organism evidence="1 2">
    <name type="scientific">Rathayibacter caricis DSM 15933</name>
    <dbReference type="NCBI Taxonomy" id="1328867"/>
    <lineage>
        <taxon>Bacteria</taxon>
        <taxon>Bacillati</taxon>
        <taxon>Actinomycetota</taxon>
        <taxon>Actinomycetes</taxon>
        <taxon>Micrococcales</taxon>
        <taxon>Microbacteriaceae</taxon>
        <taxon>Rathayibacter</taxon>
    </lineage>
</organism>
<dbReference type="EMBL" id="PZPL01000002">
    <property type="protein sequence ID" value="PTL71315.1"/>
    <property type="molecule type" value="Genomic_DNA"/>
</dbReference>
<evidence type="ECO:0000313" key="1">
    <source>
        <dbReference type="EMBL" id="PTL71315.1"/>
    </source>
</evidence>
<keyword evidence="2" id="KW-1185">Reference proteome</keyword>
<evidence type="ECO:0000313" key="2">
    <source>
        <dbReference type="Proteomes" id="UP000241085"/>
    </source>
</evidence>
<dbReference type="AlphaFoldDB" id="A0A2T4UP52"/>
<dbReference type="RefSeq" id="WP_107576124.1">
    <property type="nucleotide sequence ID" value="NZ_PZPL01000002.1"/>
</dbReference>
<sequence length="83" mass="8845">MTDTATTRPQAPTLPEAVAEFVSVFSHGDTADDLAVRMSCSEIDALAGLLRAFGRDEAADLWIAEHATDDDEGDAHTPEGSKR</sequence>
<proteinExistence type="predicted"/>
<reference evidence="1 2" key="1">
    <citation type="submission" date="2018-03" db="EMBL/GenBank/DDBJ databases">
        <title>Bacteriophage NCPPB3778 and a type I-E CRISPR drive the evolution of the US Biological Select Agent, Rathayibacter toxicus.</title>
        <authorList>
            <person name="Davis E.W.II."/>
            <person name="Tabima J.F."/>
            <person name="Weisberg A.J."/>
            <person name="Dantas Lopes L."/>
            <person name="Wiseman M.S."/>
            <person name="Wiseman M.S."/>
            <person name="Pupko T."/>
            <person name="Belcher M.S."/>
            <person name="Sechler A.J."/>
            <person name="Tancos M.A."/>
            <person name="Schroeder B.K."/>
            <person name="Murray T.D."/>
            <person name="Luster D.G."/>
            <person name="Schneider W.L."/>
            <person name="Rogers E."/>
            <person name="Andreote F.D."/>
            <person name="Grunwald N.J."/>
            <person name="Putnam M.L."/>
            <person name="Chang J.H."/>
        </authorList>
    </citation>
    <scope>NUCLEOTIDE SEQUENCE [LARGE SCALE GENOMIC DNA]</scope>
    <source>
        <strain evidence="1 2">DSM 15933</strain>
    </source>
</reference>
<protein>
    <submittedName>
        <fullName evidence="1">Uncharacterized protein</fullName>
    </submittedName>
</protein>
<name>A0A2T4UP52_9MICO</name>
<comment type="caution">
    <text evidence="1">The sequence shown here is derived from an EMBL/GenBank/DDBJ whole genome shotgun (WGS) entry which is preliminary data.</text>
</comment>
<dbReference type="Proteomes" id="UP000241085">
    <property type="component" value="Unassembled WGS sequence"/>
</dbReference>